<sequence length="345" mass="38853">MKALTVVIGNYNYARFLPEAIESALAQTQADLLVIDDGSVDESREIIERYHDRFGERVRPVYKANGGQCSVYNLGLALVQTEFVLFLDSDDVLYPGAIDEVLRAFASGDFVKVQFKLRVIDEDGTDTGALVPGATPPSDCATILRRGWLYPSPPASGNAYRVSALRSVFPIPLSAEQRKAADFFAIYGVALTGRICALDQPLGGYRVHRSVERKTAAGAVSLGIGNCENVRDVEQSFPWRWETLRHMTSTRLGEELPARFIDYSYEKNRLCAHLYEASTAKRWHWLLFRSRDYFRSLLGNPFWDARKKIGVMGLTLMCLVPSVRLNRFALRYIANPLFRRPTVAR</sequence>
<dbReference type="AlphaFoldDB" id="A0A2S4MMD3"/>
<feature type="domain" description="Glycosyltransferase 2-like" evidence="1">
    <location>
        <begin position="5"/>
        <end position="126"/>
    </location>
</feature>
<proteinExistence type="predicted"/>
<reference evidence="2 3" key="1">
    <citation type="submission" date="2018-01" db="EMBL/GenBank/DDBJ databases">
        <title>Genomic Encyclopedia of Type Strains, Phase III (KMG-III): the genomes of soil and plant-associated and newly described type strains.</title>
        <authorList>
            <person name="Whitman W."/>
        </authorList>
    </citation>
    <scope>NUCLEOTIDE SEQUENCE [LARGE SCALE GENOMIC DNA]</scope>
    <source>
        <strain evidence="2 3">JCM 18070</strain>
    </source>
</reference>
<evidence type="ECO:0000259" key="1">
    <source>
        <dbReference type="Pfam" id="PF00535"/>
    </source>
</evidence>
<protein>
    <submittedName>
        <fullName evidence="2">Glycosyl transferase family 2</fullName>
    </submittedName>
</protein>
<dbReference type="PANTHER" id="PTHR22916">
    <property type="entry name" value="GLYCOSYLTRANSFERASE"/>
    <property type="match status" value="1"/>
</dbReference>
<dbReference type="Pfam" id="PF00535">
    <property type="entry name" value="Glycos_transf_2"/>
    <property type="match status" value="1"/>
</dbReference>
<dbReference type="CDD" id="cd00761">
    <property type="entry name" value="Glyco_tranf_GTA_type"/>
    <property type="match status" value="1"/>
</dbReference>
<comment type="caution">
    <text evidence="2">The sequence shown here is derived from an EMBL/GenBank/DDBJ whole genome shotgun (WGS) entry which is preliminary data.</text>
</comment>
<keyword evidence="2" id="KW-0808">Transferase</keyword>
<dbReference type="EMBL" id="PQGA01000001">
    <property type="protein sequence ID" value="POR55948.1"/>
    <property type="molecule type" value="Genomic_DNA"/>
</dbReference>
<organism evidence="2 3">
    <name type="scientific">Paraburkholderia eburnea</name>
    <dbReference type="NCBI Taxonomy" id="1189126"/>
    <lineage>
        <taxon>Bacteria</taxon>
        <taxon>Pseudomonadati</taxon>
        <taxon>Pseudomonadota</taxon>
        <taxon>Betaproteobacteria</taxon>
        <taxon>Burkholderiales</taxon>
        <taxon>Burkholderiaceae</taxon>
        <taxon>Paraburkholderia</taxon>
    </lineage>
</organism>
<evidence type="ECO:0000313" key="3">
    <source>
        <dbReference type="Proteomes" id="UP000237381"/>
    </source>
</evidence>
<keyword evidence="3" id="KW-1185">Reference proteome</keyword>
<gene>
    <name evidence="2" type="ORF">B0G62_101344</name>
</gene>
<dbReference type="InterPro" id="IPR029044">
    <property type="entry name" value="Nucleotide-diphossugar_trans"/>
</dbReference>
<dbReference type="Gene3D" id="3.90.550.10">
    <property type="entry name" value="Spore Coat Polysaccharide Biosynthesis Protein SpsA, Chain A"/>
    <property type="match status" value="1"/>
</dbReference>
<dbReference type="GO" id="GO:0016758">
    <property type="term" value="F:hexosyltransferase activity"/>
    <property type="evidence" value="ECO:0007669"/>
    <property type="project" value="UniProtKB-ARBA"/>
</dbReference>
<dbReference type="RefSeq" id="WP_103701915.1">
    <property type="nucleotide sequence ID" value="NZ_PQGA01000001.1"/>
</dbReference>
<evidence type="ECO:0000313" key="2">
    <source>
        <dbReference type="EMBL" id="POR55948.1"/>
    </source>
</evidence>
<dbReference type="PANTHER" id="PTHR22916:SF3">
    <property type="entry name" value="UDP-GLCNAC:BETAGAL BETA-1,3-N-ACETYLGLUCOSAMINYLTRANSFERASE-LIKE PROTEIN 1"/>
    <property type="match status" value="1"/>
</dbReference>
<accession>A0A2S4MMD3</accession>
<name>A0A2S4MMD3_9BURK</name>
<dbReference type="OrthoDB" id="8564828at2"/>
<dbReference type="Proteomes" id="UP000237381">
    <property type="component" value="Unassembled WGS sequence"/>
</dbReference>
<dbReference type="SUPFAM" id="SSF53448">
    <property type="entry name" value="Nucleotide-diphospho-sugar transferases"/>
    <property type="match status" value="1"/>
</dbReference>
<dbReference type="InterPro" id="IPR001173">
    <property type="entry name" value="Glyco_trans_2-like"/>
</dbReference>